<dbReference type="PANTHER" id="PTHR10302">
    <property type="entry name" value="SINGLE-STRANDED DNA-BINDING PROTEIN"/>
    <property type="match status" value="1"/>
</dbReference>
<dbReference type="InterPro" id="IPR012340">
    <property type="entry name" value="NA-bd_OB-fold"/>
</dbReference>
<keyword evidence="2" id="KW-0227">DNA damage</keyword>
<dbReference type="InterPro" id="IPR000424">
    <property type="entry name" value="Primosome_PriB/ssb"/>
</dbReference>
<keyword evidence="1 2" id="KW-0238">DNA-binding</keyword>
<proteinExistence type="inferred from homology"/>
<dbReference type="GO" id="GO:0006260">
    <property type="term" value="P:DNA replication"/>
    <property type="evidence" value="ECO:0007669"/>
    <property type="project" value="UniProtKB-UniRule"/>
</dbReference>
<evidence type="ECO:0000256" key="1">
    <source>
        <dbReference type="ARBA" id="ARBA00023125"/>
    </source>
</evidence>
<dbReference type="Gene3D" id="2.40.50.140">
    <property type="entry name" value="Nucleic acid-binding proteins"/>
    <property type="match status" value="1"/>
</dbReference>
<dbReference type="PIRSF" id="PIRSF002070">
    <property type="entry name" value="SSB"/>
    <property type="match status" value="1"/>
</dbReference>
<comment type="function">
    <text evidence="2">Plays an important role in DNA replication, recombination and repair. Binds to ssDNA and to an array of partner proteins to recruit them to their sites of action during DNA metabolism.</text>
</comment>
<keyword evidence="2" id="KW-0233">DNA recombination</keyword>
<dbReference type="GO" id="GO:0003697">
    <property type="term" value="F:single-stranded DNA binding"/>
    <property type="evidence" value="ECO:0007669"/>
    <property type="project" value="UniProtKB-UniRule"/>
</dbReference>
<dbReference type="HAMAP" id="MF_00984">
    <property type="entry name" value="SSB"/>
    <property type="match status" value="1"/>
</dbReference>
<dbReference type="STRING" id="1423729.FC80_GL000439"/>
<dbReference type="InterPro" id="IPR011344">
    <property type="entry name" value="ssDNA-bd"/>
</dbReference>
<evidence type="ECO:0000256" key="3">
    <source>
        <dbReference type="PIRNR" id="PIRNR002070"/>
    </source>
</evidence>
<accession>A0A0R2CIP3</accession>
<dbReference type="Proteomes" id="UP000051131">
    <property type="component" value="Unassembled WGS sequence"/>
</dbReference>
<protein>
    <recommendedName>
        <fullName evidence="2 3">Single-stranded DNA-binding protein</fullName>
        <shortName evidence="2">SSB</shortName>
    </recommendedName>
</protein>
<keyword evidence="2" id="KW-0234">DNA repair</keyword>
<dbReference type="GO" id="GO:0006310">
    <property type="term" value="P:DNA recombination"/>
    <property type="evidence" value="ECO:0007669"/>
    <property type="project" value="UniProtKB-UniRule"/>
</dbReference>
<dbReference type="PROSITE" id="PS50935">
    <property type="entry name" value="SSB"/>
    <property type="match status" value="1"/>
</dbReference>
<name>A0A0R2CIP3_9LACO</name>
<comment type="caution">
    <text evidence="4">The sequence shown here is derived from an EMBL/GenBank/DDBJ whole genome shotgun (WGS) entry which is preliminary data.</text>
</comment>
<dbReference type="SUPFAM" id="SSF50249">
    <property type="entry name" value="Nucleic acid-binding proteins"/>
    <property type="match status" value="1"/>
</dbReference>
<comment type="subunit">
    <text evidence="2">Homotetramer.</text>
</comment>
<keyword evidence="2" id="KW-0235">DNA replication</keyword>
<dbReference type="PATRIC" id="fig|1423729.3.peg.441"/>
<reference evidence="4 5" key="1">
    <citation type="journal article" date="2015" name="Genome Announc.">
        <title>Expanding the biotechnology potential of lactobacilli through comparative genomics of 213 strains and associated genera.</title>
        <authorList>
            <person name="Sun Z."/>
            <person name="Harris H.M."/>
            <person name="McCann A."/>
            <person name="Guo C."/>
            <person name="Argimon S."/>
            <person name="Zhang W."/>
            <person name="Yang X."/>
            <person name="Jeffery I.B."/>
            <person name="Cooney J.C."/>
            <person name="Kagawa T.F."/>
            <person name="Liu W."/>
            <person name="Song Y."/>
            <person name="Salvetti E."/>
            <person name="Wrobel A."/>
            <person name="Rasinkangas P."/>
            <person name="Parkhill J."/>
            <person name="Rea M.C."/>
            <person name="O'Sullivan O."/>
            <person name="Ritari J."/>
            <person name="Douillard F.P."/>
            <person name="Paul Ross R."/>
            <person name="Yang R."/>
            <person name="Briner A.E."/>
            <person name="Felis G.E."/>
            <person name="de Vos W.M."/>
            <person name="Barrangou R."/>
            <person name="Klaenhammer T.R."/>
            <person name="Caufield P.W."/>
            <person name="Cui Y."/>
            <person name="Zhang H."/>
            <person name="O'Toole P.W."/>
        </authorList>
    </citation>
    <scope>NUCLEOTIDE SEQUENCE [LARGE SCALE GENOMIC DNA]</scope>
    <source>
        <strain evidence="4 5">DSM 21116</strain>
    </source>
</reference>
<dbReference type="AlphaFoldDB" id="A0A0R2CIP3"/>
<dbReference type="CDD" id="cd04496">
    <property type="entry name" value="SSB_OBF"/>
    <property type="match status" value="1"/>
</dbReference>
<organism evidence="4 5">
    <name type="scientific">Liquorilactobacillus cacaonum DSM 21116</name>
    <dbReference type="NCBI Taxonomy" id="1423729"/>
    <lineage>
        <taxon>Bacteria</taxon>
        <taxon>Bacillati</taxon>
        <taxon>Bacillota</taxon>
        <taxon>Bacilli</taxon>
        <taxon>Lactobacillales</taxon>
        <taxon>Lactobacillaceae</taxon>
        <taxon>Liquorilactobacillus</taxon>
    </lineage>
</organism>
<comment type="caution">
    <text evidence="2">Lacks conserved residue(s) required for the propagation of feature annotation.</text>
</comment>
<evidence type="ECO:0000313" key="5">
    <source>
        <dbReference type="Proteomes" id="UP000051131"/>
    </source>
</evidence>
<dbReference type="Pfam" id="PF00436">
    <property type="entry name" value="SSB"/>
    <property type="match status" value="1"/>
</dbReference>
<dbReference type="PANTHER" id="PTHR10302:SF27">
    <property type="entry name" value="SINGLE-STRANDED DNA-BINDING PROTEIN"/>
    <property type="match status" value="1"/>
</dbReference>
<sequence length="153" mass="17329">MKNLLGGTLMNKATIIGRLTRDPDLKYTQSGIAVAAFTVAVNRRYTNQQGEREADFINCVIWRKAAEIFCNYTHKGSLVGVDGHLQTRSYDAQDGHKVFITELVIDEFDFLETKKQAEQNHDQISQNYVQNQAVDVFEANGQQIDISDEDLPF</sequence>
<dbReference type="EMBL" id="AYZE01000010">
    <property type="protein sequence ID" value="KRM91473.1"/>
    <property type="molecule type" value="Genomic_DNA"/>
</dbReference>
<dbReference type="NCBIfam" id="TIGR00621">
    <property type="entry name" value="ssb"/>
    <property type="match status" value="1"/>
</dbReference>
<dbReference type="GO" id="GO:0009295">
    <property type="term" value="C:nucleoid"/>
    <property type="evidence" value="ECO:0007669"/>
    <property type="project" value="TreeGrafter"/>
</dbReference>
<gene>
    <name evidence="4" type="ORF">FC80_GL000439</name>
</gene>
<evidence type="ECO:0000256" key="2">
    <source>
        <dbReference type="HAMAP-Rule" id="MF_00984"/>
    </source>
</evidence>
<evidence type="ECO:0000313" key="4">
    <source>
        <dbReference type="EMBL" id="KRM91473.1"/>
    </source>
</evidence>
<keyword evidence="5" id="KW-1185">Reference proteome</keyword>
<feature type="short sequence motif" description="Important for interaction with partner proteins" evidence="2">
    <location>
        <begin position="148"/>
        <end position="153"/>
    </location>
</feature>
<dbReference type="GO" id="GO:0006281">
    <property type="term" value="P:DNA repair"/>
    <property type="evidence" value="ECO:0007669"/>
    <property type="project" value="UniProtKB-UniRule"/>
</dbReference>